<evidence type="ECO:0008006" key="4">
    <source>
        <dbReference type="Google" id="ProtNLM"/>
    </source>
</evidence>
<feature type="compositionally biased region" description="Low complexity" evidence="1">
    <location>
        <begin position="133"/>
        <end position="145"/>
    </location>
</feature>
<dbReference type="AlphaFoldDB" id="A0A6A6FRT4"/>
<feature type="region of interest" description="Disordered" evidence="1">
    <location>
        <begin position="1"/>
        <end position="296"/>
    </location>
</feature>
<feature type="compositionally biased region" description="Low complexity" evidence="1">
    <location>
        <begin position="281"/>
        <end position="296"/>
    </location>
</feature>
<sequence length="680" mass="71437">MHNGQNAGYRSTSAAPVQPYAFQSTPNLRQEARSVSQSTTSHGVIGGEKHAHTHTQSVSNSSTTSSDTSSLPSAKDDSVIGSKNSSLINLSSSVPDLSLTSFDQPTKPSPGRYRRAGQRTESGTSTPKAATQAAPGTSSGPSTSSRGDVGSDSAISQPGQRRESQDDIAVKSGSAELAKRYRRRSMNTIDSAAGAPGPASSHGSSPSVATTIRPVSSHTRSGSDESSASHRRAEAATQDGAKSSSGLRPEAQRAAGTSSDASKRARAPSPLSKEAETEHVAASAPPKPKTYAAAAQAGVHAHAQAQSAAAQQLAAVSDKDLNKGMKSRLRRAFSFGSAQELRRSAAENSDAAHAAAHHAQQTRLQHRQHIDDELDAEQLEIARKQEAAGLGNSIYANTSVALTGSTDNISISSTASSASMMLRKMGRGAKKSARSIKGLFRPKSVIGVPAADGPVSTQAQPSVAQVSMVSVEAERQKVNVDAHPAEKHGITGFPKLERNSIDAANNMGAPSTRGSGDRSDSFSRRSIVGSDKDRAEVLAAVKKGILKRSGTASPTGSPVIKPTDGHNSSESPSSSMPSTPKDGSRNDSMKNAANGDYFSTRLAPMAKSMPNTPNGSRNISFSPRIQFHDVWSSTEYDRRGEIATCNRLTPMLAQQIKEELNTFKMEMEVHESSKPHTHFF</sequence>
<feature type="compositionally biased region" description="Polar residues" evidence="1">
    <location>
        <begin position="119"/>
        <end position="129"/>
    </location>
</feature>
<feature type="compositionally biased region" description="Polar residues" evidence="1">
    <location>
        <begin position="94"/>
        <end position="106"/>
    </location>
</feature>
<feature type="compositionally biased region" description="Polar residues" evidence="1">
    <location>
        <begin position="208"/>
        <end position="220"/>
    </location>
</feature>
<dbReference type="OrthoDB" id="5563016at2759"/>
<organism evidence="2 3">
    <name type="scientific">Cercospora zeae-maydis SCOH1-5</name>
    <dbReference type="NCBI Taxonomy" id="717836"/>
    <lineage>
        <taxon>Eukaryota</taxon>
        <taxon>Fungi</taxon>
        <taxon>Dikarya</taxon>
        <taxon>Ascomycota</taxon>
        <taxon>Pezizomycotina</taxon>
        <taxon>Dothideomycetes</taxon>
        <taxon>Dothideomycetidae</taxon>
        <taxon>Mycosphaerellales</taxon>
        <taxon>Mycosphaerellaceae</taxon>
        <taxon>Cercospora</taxon>
    </lineage>
</organism>
<evidence type="ECO:0000313" key="2">
    <source>
        <dbReference type="EMBL" id="KAF2216202.1"/>
    </source>
</evidence>
<dbReference type="GO" id="GO:0003779">
    <property type="term" value="F:actin binding"/>
    <property type="evidence" value="ECO:0007669"/>
    <property type="project" value="TreeGrafter"/>
</dbReference>
<feature type="compositionally biased region" description="Low complexity" evidence="1">
    <location>
        <begin position="568"/>
        <end position="580"/>
    </location>
</feature>
<dbReference type="EMBL" id="ML992664">
    <property type="protein sequence ID" value="KAF2216202.1"/>
    <property type="molecule type" value="Genomic_DNA"/>
</dbReference>
<dbReference type="Proteomes" id="UP000799539">
    <property type="component" value="Unassembled WGS sequence"/>
</dbReference>
<keyword evidence="3" id="KW-1185">Reference proteome</keyword>
<evidence type="ECO:0000313" key="3">
    <source>
        <dbReference type="Proteomes" id="UP000799539"/>
    </source>
</evidence>
<feature type="compositionally biased region" description="Low complexity" evidence="1">
    <location>
        <begin position="82"/>
        <end position="93"/>
    </location>
</feature>
<proteinExistence type="predicted"/>
<feature type="compositionally biased region" description="Low complexity" evidence="1">
    <location>
        <begin position="54"/>
        <end position="73"/>
    </location>
</feature>
<dbReference type="PANTHER" id="PTHR12751">
    <property type="entry name" value="PHOSPHATASE AND ACTIN REGULATOR PHACTR"/>
    <property type="match status" value="1"/>
</dbReference>
<protein>
    <recommendedName>
        <fullName evidence="4">Protein BNI4</fullName>
    </recommendedName>
</protein>
<dbReference type="PANTHER" id="PTHR12751:SF18">
    <property type="entry name" value="PHOSPHATASE AND ACTIN REGULATOR 1"/>
    <property type="match status" value="1"/>
</dbReference>
<feature type="compositionally biased region" description="Basic and acidic residues" evidence="1">
    <location>
        <begin position="160"/>
        <end position="169"/>
    </location>
</feature>
<feature type="region of interest" description="Disordered" evidence="1">
    <location>
        <begin position="548"/>
        <end position="594"/>
    </location>
</feature>
<reference evidence="2" key="1">
    <citation type="journal article" date="2020" name="Stud. Mycol.">
        <title>101 Dothideomycetes genomes: a test case for predicting lifestyles and emergence of pathogens.</title>
        <authorList>
            <person name="Haridas S."/>
            <person name="Albert R."/>
            <person name="Binder M."/>
            <person name="Bloem J."/>
            <person name="Labutti K."/>
            <person name="Salamov A."/>
            <person name="Andreopoulos B."/>
            <person name="Baker S."/>
            <person name="Barry K."/>
            <person name="Bills G."/>
            <person name="Bluhm B."/>
            <person name="Cannon C."/>
            <person name="Castanera R."/>
            <person name="Culley D."/>
            <person name="Daum C."/>
            <person name="Ezra D."/>
            <person name="Gonzalez J."/>
            <person name="Henrissat B."/>
            <person name="Kuo A."/>
            <person name="Liang C."/>
            <person name="Lipzen A."/>
            <person name="Lutzoni F."/>
            <person name="Magnuson J."/>
            <person name="Mondo S."/>
            <person name="Nolan M."/>
            <person name="Ohm R."/>
            <person name="Pangilinan J."/>
            <person name="Park H.-J."/>
            <person name="Ramirez L."/>
            <person name="Alfaro M."/>
            <person name="Sun H."/>
            <person name="Tritt A."/>
            <person name="Yoshinaga Y."/>
            <person name="Zwiers L.-H."/>
            <person name="Turgeon B."/>
            <person name="Goodwin S."/>
            <person name="Spatafora J."/>
            <person name="Crous P."/>
            <person name="Grigoriev I."/>
        </authorList>
    </citation>
    <scope>NUCLEOTIDE SEQUENCE</scope>
    <source>
        <strain evidence="2">SCOH1-5</strain>
    </source>
</reference>
<feature type="region of interest" description="Disordered" evidence="1">
    <location>
        <begin position="503"/>
        <end position="528"/>
    </location>
</feature>
<dbReference type="GO" id="GO:0030036">
    <property type="term" value="P:actin cytoskeleton organization"/>
    <property type="evidence" value="ECO:0007669"/>
    <property type="project" value="TreeGrafter"/>
</dbReference>
<accession>A0A6A6FRT4</accession>
<name>A0A6A6FRT4_9PEZI</name>
<feature type="region of interest" description="Disordered" evidence="1">
    <location>
        <begin position="344"/>
        <end position="368"/>
    </location>
</feature>
<feature type="compositionally biased region" description="Low complexity" evidence="1">
    <location>
        <begin position="191"/>
        <end position="207"/>
    </location>
</feature>
<evidence type="ECO:0000256" key="1">
    <source>
        <dbReference type="SAM" id="MobiDB-lite"/>
    </source>
</evidence>
<gene>
    <name evidence="2" type="ORF">CERZMDRAFT_64653</name>
</gene>
<feature type="compositionally biased region" description="Polar residues" evidence="1">
    <location>
        <begin position="1"/>
        <end position="42"/>
    </location>
</feature>
<feature type="compositionally biased region" description="Basic and acidic residues" evidence="1">
    <location>
        <begin position="221"/>
        <end position="234"/>
    </location>
</feature>